<evidence type="ECO:0000313" key="9">
    <source>
        <dbReference type="EMBL" id="SCZ77620.1"/>
    </source>
</evidence>
<dbReference type="InterPro" id="IPR007208">
    <property type="entry name" value="MrpF/PhaF-like"/>
</dbReference>
<dbReference type="PANTHER" id="PTHR34702">
    <property type="entry name" value="NA(+)/H(+) ANTIPORTER SUBUNIT F1"/>
    <property type="match status" value="1"/>
</dbReference>
<keyword evidence="3" id="KW-0813">Transport</keyword>
<keyword evidence="6 8" id="KW-1133">Transmembrane helix</keyword>
<feature type="transmembrane region" description="Helical" evidence="8">
    <location>
        <begin position="33"/>
        <end position="53"/>
    </location>
</feature>
<feature type="transmembrane region" description="Helical" evidence="8">
    <location>
        <begin position="58"/>
        <end position="77"/>
    </location>
</feature>
<dbReference type="GO" id="GO:0005886">
    <property type="term" value="C:plasma membrane"/>
    <property type="evidence" value="ECO:0007669"/>
    <property type="project" value="UniProtKB-SubCell"/>
</dbReference>
<dbReference type="Proteomes" id="UP000199208">
    <property type="component" value="Unassembled WGS sequence"/>
</dbReference>
<keyword evidence="10" id="KW-1185">Reference proteome</keyword>
<dbReference type="RefSeq" id="WP_092589621.1">
    <property type="nucleotide sequence ID" value="NZ_FMWL01000003.1"/>
</dbReference>
<evidence type="ECO:0000256" key="2">
    <source>
        <dbReference type="ARBA" id="ARBA00009212"/>
    </source>
</evidence>
<evidence type="ECO:0000256" key="4">
    <source>
        <dbReference type="ARBA" id="ARBA00022475"/>
    </source>
</evidence>
<evidence type="ECO:0000256" key="1">
    <source>
        <dbReference type="ARBA" id="ARBA00004651"/>
    </source>
</evidence>
<dbReference type="OrthoDB" id="9799958at2"/>
<comment type="similarity">
    <text evidence="2">Belongs to the CPA3 antiporters (TC 2.A.63) subunit F family.</text>
</comment>
<reference evidence="9 10" key="1">
    <citation type="submission" date="2016-10" db="EMBL/GenBank/DDBJ databases">
        <authorList>
            <person name="de Groot N.N."/>
        </authorList>
    </citation>
    <scope>NUCLEOTIDE SEQUENCE [LARGE SCALE GENOMIC DNA]</scope>
    <source>
        <strain evidence="9 10">DSM 2784</strain>
    </source>
</reference>
<keyword evidence="5 8" id="KW-0812">Transmembrane</keyword>
<evidence type="ECO:0000256" key="8">
    <source>
        <dbReference type="SAM" id="Phobius"/>
    </source>
</evidence>
<evidence type="ECO:0000256" key="5">
    <source>
        <dbReference type="ARBA" id="ARBA00022692"/>
    </source>
</evidence>
<evidence type="ECO:0000256" key="3">
    <source>
        <dbReference type="ARBA" id="ARBA00022448"/>
    </source>
</evidence>
<dbReference type="Pfam" id="PF04066">
    <property type="entry name" value="MrpF_PhaF"/>
    <property type="match status" value="1"/>
</dbReference>
<name>A0A1G5RV69_9FIRM</name>
<evidence type="ECO:0000313" key="10">
    <source>
        <dbReference type="Proteomes" id="UP000199208"/>
    </source>
</evidence>
<keyword evidence="4" id="KW-1003">Cell membrane</keyword>
<keyword evidence="7 8" id="KW-0472">Membrane</keyword>
<organism evidence="9 10">
    <name type="scientific">Acidaminobacter hydrogenoformans DSM 2784</name>
    <dbReference type="NCBI Taxonomy" id="1120920"/>
    <lineage>
        <taxon>Bacteria</taxon>
        <taxon>Bacillati</taxon>
        <taxon>Bacillota</taxon>
        <taxon>Clostridia</taxon>
        <taxon>Peptostreptococcales</taxon>
        <taxon>Acidaminobacteraceae</taxon>
        <taxon>Acidaminobacter</taxon>
    </lineage>
</organism>
<gene>
    <name evidence="9" type="ORF">SAMN03080599_00818</name>
</gene>
<protein>
    <submittedName>
        <fullName evidence="9">Multisubunit sodium/proton antiporter, MrpF subunit</fullName>
    </submittedName>
</protein>
<dbReference type="PANTHER" id="PTHR34702:SF1">
    <property type="entry name" value="NA(+)_H(+) ANTIPORTER SUBUNIT F"/>
    <property type="match status" value="1"/>
</dbReference>
<accession>A0A1G5RV69</accession>
<evidence type="ECO:0000256" key="7">
    <source>
        <dbReference type="ARBA" id="ARBA00023136"/>
    </source>
</evidence>
<comment type="subcellular location">
    <subcellularLocation>
        <location evidence="1">Cell membrane</location>
        <topology evidence="1">Multi-pass membrane protein</topology>
    </subcellularLocation>
</comment>
<dbReference type="EMBL" id="FMWL01000003">
    <property type="protein sequence ID" value="SCZ77620.1"/>
    <property type="molecule type" value="Genomic_DNA"/>
</dbReference>
<evidence type="ECO:0000256" key="6">
    <source>
        <dbReference type="ARBA" id="ARBA00022989"/>
    </source>
</evidence>
<sequence length="96" mass="10602">MDKFLLAMAFALALTSLICLVRVIVGPTRGDRIIGINVVGTKTIVIIALIAFILRETYFLDVVLVYALISFVASIFISREFAEEADEAQEEGHFHA</sequence>
<dbReference type="STRING" id="1120920.SAMN03080599_00818"/>
<dbReference type="GO" id="GO:0015385">
    <property type="term" value="F:sodium:proton antiporter activity"/>
    <property type="evidence" value="ECO:0007669"/>
    <property type="project" value="TreeGrafter"/>
</dbReference>
<dbReference type="AlphaFoldDB" id="A0A1G5RV69"/>
<proteinExistence type="inferred from homology"/>